<gene>
    <name evidence="1" type="ORF">CGI_10008736</name>
</gene>
<dbReference type="InParanoid" id="K1Q3A9"/>
<proteinExistence type="predicted"/>
<protein>
    <submittedName>
        <fullName evidence="1">Uncharacterized protein</fullName>
    </submittedName>
</protein>
<dbReference type="AlphaFoldDB" id="K1Q3A9"/>
<accession>K1Q3A9</accession>
<sequence>MDLITKMEQLQYGDGVLQKPIVSMSQLTELKRKFEAVQYLLKAGIRRRLLQKIQVDILKRILPENRSSHSAVKMMKRIQENHSKMVSVHDELWRKLNGETLEKITRELQKRIREDHERFDTIHQQLLRDASPKSSIKKRVKRFFGFR</sequence>
<reference evidence="1" key="1">
    <citation type="journal article" date="2012" name="Nature">
        <title>The oyster genome reveals stress adaptation and complexity of shell formation.</title>
        <authorList>
            <person name="Zhang G."/>
            <person name="Fang X."/>
            <person name="Guo X."/>
            <person name="Li L."/>
            <person name="Luo R."/>
            <person name="Xu F."/>
            <person name="Yang P."/>
            <person name="Zhang L."/>
            <person name="Wang X."/>
            <person name="Qi H."/>
            <person name="Xiong Z."/>
            <person name="Que H."/>
            <person name="Xie Y."/>
            <person name="Holland P.W."/>
            <person name="Paps J."/>
            <person name="Zhu Y."/>
            <person name="Wu F."/>
            <person name="Chen Y."/>
            <person name="Wang J."/>
            <person name="Peng C."/>
            <person name="Meng J."/>
            <person name="Yang L."/>
            <person name="Liu J."/>
            <person name="Wen B."/>
            <person name="Zhang N."/>
            <person name="Huang Z."/>
            <person name="Zhu Q."/>
            <person name="Feng Y."/>
            <person name="Mount A."/>
            <person name="Hedgecock D."/>
            <person name="Xu Z."/>
            <person name="Liu Y."/>
            <person name="Domazet-Loso T."/>
            <person name="Du Y."/>
            <person name="Sun X."/>
            <person name="Zhang S."/>
            <person name="Liu B."/>
            <person name="Cheng P."/>
            <person name="Jiang X."/>
            <person name="Li J."/>
            <person name="Fan D."/>
            <person name="Wang W."/>
            <person name="Fu W."/>
            <person name="Wang T."/>
            <person name="Wang B."/>
            <person name="Zhang J."/>
            <person name="Peng Z."/>
            <person name="Li Y."/>
            <person name="Li N."/>
            <person name="Wang J."/>
            <person name="Chen M."/>
            <person name="He Y."/>
            <person name="Tan F."/>
            <person name="Song X."/>
            <person name="Zheng Q."/>
            <person name="Huang R."/>
            <person name="Yang H."/>
            <person name="Du X."/>
            <person name="Chen L."/>
            <person name="Yang M."/>
            <person name="Gaffney P.M."/>
            <person name="Wang S."/>
            <person name="Luo L."/>
            <person name="She Z."/>
            <person name="Ming Y."/>
            <person name="Huang W."/>
            <person name="Zhang S."/>
            <person name="Huang B."/>
            <person name="Zhang Y."/>
            <person name="Qu T."/>
            <person name="Ni P."/>
            <person name="Miao G."/>
            <person name="Wang J."/>
            <person name="Wang Q."/>
            <person name="Steinberg C.E."/>
            <person name="Wang H."/>
            <person name="Li N."/>
            <person name="Qian L."/>
            <person name="Zhang G."/>
            <person name="Li Y."/>
            <person name="Yang H."/>
            <person name="Liu X."/>
            <person name="Wang J."/>
            <person name="Yin Y."/>
            <person name="Wang J."/>
        </authorList>
    </citation>
    <scope>NUCLEOTIDE SEQUENCE [LARGE SCALE GENOMIC DNA]</scope>
    <source>
        <strain evidence="1">05x7-T-G4-1.051#20</strain>
    </source>
</reference>
<dbReference type="HOGENOM" id="CLU_1769863_0_0_1"/>
<dbReference type="EMBL" id="JH816019">
    <property type="protein sequence ID" value="EKC23360.1"/>
    <property type="molecule type" value="Genomic_DNA"/>
</dbReference>
<name>K1Q3A9_MAGGI</name>
<evidence type="ECO:0000313" key="1">
    <source>
        <dbReference type="EMBL" id="EKC23360.1"/>
    </source>
</evidence>
<organism evidence="1">
    <name type="scientific">Magallana gigas</name>
    <name type="common">Pacific oyster</name>
    <name type="synonym">Crassostrea gigas</name>
    <dbReference type="NCBI Taxonomy" id="29159"/>
    <lineage>
        <taxon>Eukaryota</taxon>
        <taxon>Metazoa</taxon>
        <taxon>Spiralia</taxon>
        <taxon>Lophotrochozoa</taxon>
        <taxon>Mollusca</taxon>
        <taxon>Bivalvia</taxon>
        <taxon>Autobranchia</taxon>
        <taxon>Pteriomorphia</taxon>
        <taxon>Ostreida</taxon>
        <taxon>Ostreoidea</taxon>
        <taxon>Ostreidae</taxon>
        <taxon>Magallana</taxon>
    </lineage>
</organism>